<dbReference type="PANTHER" id="PTHR43179:SF12">
    <property type="entry name" value="GALACTOFURANOSYLTRANSFERASE GLFT2"/>
    <property type="match status" value="1"/>
</dbReference>
<dbReference type="Gene3D" id="3.90.550.10">
    <property type="entry name" value="Spore Coat Polysaccharide Biosynthesis Protein SpsA, Chain A"/>
    <property type="match status" value="1"/>
</dbReference>
<organism evidence="6 7">
    <name type="scientific">Corynebacterium suedekumii</name>
    <dbReference type="NCBI Taxonomy" id="3049801"/>
    <lineage>
        <taxon>Bacteria</taxon>
        <taxon>Bacillati</taxon>
        <taxon>Actinomycetota</taxon>
        <taxon>Actinomycetes</taxon>
        <taxon>Mycobacteriales</taxon>
        <taxon>Corynebacteriaceae</taxon>
        <taxon>Corynebacterium</taxon>
    </lineage>
</organism>
<dbReference type="SUPFAM" id="SSF53448">
    <property type="entry name" value="Nucleotide-diphospho-sugar transferases"/>
    <property type="match status" value="1"/>
</dbReference>
<dbReference type="Pfam" id="PF00535">
    <property type="entry name" value="Glycos_transf_2"/>
    <property type="match status" value="1"/>
</dbReference>
<keyword evidence="4 6" id="KW-0808">Transferase</keyword>
<protein>
    <submittedName>
        <fullName evidence="6">Glycosyltransferase</fullName>
        <ecNumber evidence="6">2.4.-.-</ecNumber>
    </submittedName>
</protein>
<dbReference type="InterPro" id="IPR029044">
    <property type="entry name" value="Nucleotide-diphossugar_trans"/>
</dbReference>
<accession>A0ABY8VNN8</accession>
<dbReference type="Gene3D" id="3.40.50.2000">
    <property type="entry name" value="Glycogen Phosphorylase B"/>
    <property type="match status" value="1"/>
</dbReference>
<dbReference type="Proteomes" id="UP001238805">
    <property type="component" value="Chromosome"/>
</dbReference>
<gene>
    <name evidence="6" type="ORF">QP029_00570</name>
</gene>
<comment type="similarity">
    <text evidence="2">Belongs to the glycosyltransferase 2 family.</text>
</comment>
<evidence type="ECO:0000256" key="4">
    <source>
        <dbReference type="ARBA" id="ARBA00022679"/>
    </source>
</evidence>
<name>A0ABY8VNN8_9CORY</name>
<keyword evidence="7" id="KW-1185">Reference proteome</keyword>
<proteinExistence type="inferred from homology"/>
<evidence type="ECO:0000256" key="3">
    <source>
        <dbReference type="ARBA" id="ARBA00022676"/>
    </source>
</evidence>
<comment type="pathway">
    <text evidence="1">Cell wall biogenesis; cell wall polysaccharide biosynthesis.</text>
</comment>
<dbReference type="EC" id="2.4.-.-" evidence="6"/>
<dbReference type="GO" id="GO:0016757">
    <property type="term" value="F:glycosyltransferase activity"/>
    <property type="evidence" value="ECO:0007669"/>
    <property type="project" value="UniProtKB-KW"/>
</dbReference>
<evidence type="ECO:0000256" key="1">
    <source>
        <dbReference type="ARBA" id="ARBA00004776"/>
    </source>
</evidence>
<dbReference type="SUPFAM" id="SSF53756">
    <property type="entry name" value="UDP-Glycosyltransferase/glycogen phosphorylase"/>
    <property type="match status" value="1"/>
</dbReference>
<dbReference type="PANTHER" id="PTHR43179">
    <property type="entry name" value="RHAMNOSYLTRANSFERASE WBBL"/>
    <property type="match status" value="1"/>
</dbReference>
<evidence type="ECO:0000256" key="2">
    <source>
        <dbReference type="ARBA" id="ARBA00006739"/>
    </source>
</evidence>
<dbReference type="EMBL" id="CP126970">
    <property type="protein sequence ID" value="WIM70405.1"/>
    <property type="molecule type" value="Genomic_DNA"/>
</dbReference>
<evidence type="ECO:0000259" key="5">
    <source>
        <dbReference type="Pfam" id="PF00535"/>
    </source>
</evidence>
<evidence type="ECO:0000313" key="6">
    <source>
        <dbReference type="EMBL" id="WIM70405.1"/>
    </source>
</evidence>
<dbReference type="InterPro" id="IPR001173">
    <property type="entry name" value="Glyco_trans_2-like"/>
</dbReference>
<reference evidence="6 7" key="1">
    <citation type="submission" date="2023-05" db="EMBL/GenBank/DDBJ databases">
        <title>Corynebacterium suedekumii sp. nov. and Corynebacterium breve sp. nov. isolated from raw cow's milk.</title>
        <authorList>
            <person name="Baer M.K."/>
            <person name="Mehl L."/>
            <person name="Hellmuth R."/>
            <person name="Marke G."/>
            <person name="Lipski A."/>
        </authorList>
    </citation>
    <scope>NUCLEOTIDE SEQUENCE [LARGE SCALE GENOMIC DNA]</scope>
    <source>
        <strain evidence="6 7">LM112</strain>
    </source>
</reference>
<evidence type="ECO:0000313" key="7">
    <source>
        <dbReference type="Proteomes" id="UP001238805"/>
    </source>
</evidence>
<sequence>MICHLIVGPAGHGVTEYARSLAAHSPGSVLVGSGPLPPGPVHVTFTDHLFGDSPDAAVDAVLARCTGHSLSVSLHDIPQPAEGAERFERRASAYRRLAAAADLAVVNSAHEAAFFDVDLPVAPLPVPTIESPYHPVTGTVGILGFIYPGKGHDDLIRTVASTGLRVRALGGVSAGHDDWARHLHELATSLDVDLEITGWLSDEDLALEMGGIEIPVCAHRHYSASGSLMAWLGAGRQVLVSDSPYTREMAQRWPGIEIVDDWPTALREFTPHPPTVGTSDWDWPQLADTWQGWWRTLWPRVSVVIPYYDNPEGLREVVAGVEKQDYPGELEIIVADDGSSVPPPDLGTIVVRQEDLGFRAAAARNLGAAQATGDVLTFFDGDTVPEPGYLTAVVPHVLADTRSVIVGTRLTGPNREEPAWLVDAWKHTGHLQHADDSSWRFIISAALTCHRPFFEQIGGFDASLIGYGGEDWDFGHRAWQHGARFIHEPRAIAVHDEPDWGARSADAGEKNAESVALAHRITHPLARPAGVIFDTADIAVHVPTFTDPGVTEAVIIGWLTAGDVHVLIDAVPDLFRADPRVRTSTTGHRLSVELTAPVIPDVPLSELHPGRYVLDGREVAVVSWGRGADDGAIDCTWQEVSGPRRLERDFAGW</sequence>
<feature type="domain" description="Glycosyltransferase 2-like" evidence="5">
    <location>
        <begin position="302"/>
        <end position="445"/>
    </location>
</feature>
<keyword evidence="3 6" id="KW-0328">Glycosyltransferase</keyword>
<dbReference type="RefSeq" id="WP_284874995.1">
    <property type="nucleotide sequence ID" value="NZ_CP126970.1"/>
</dbReference>